<keyword evidence="2" id="KW-1185">Reference proteome</keyword>
<organism evidence="1 2">
    <name type="scientific">Taklimakanibacter albus</name>
    <dbReference type="NCBI Taxonomy" id="2800327"/>
    <lineage>
        <taxon>Bacteria</taxon>
        <taxon>Pseudomonadati</taxon>
        <taxon>Pseudomonadota</taxon>
        <taxon>Alphaproteobacteria</taxon>
        <taxon>Hyphomicrobiales</taxon>
        <taxon>Aestuariivirgaceae</taxon>
        <taxon>Taklimakanibacter</taxon>
    </lineage>
</organism>
<dbReference type="Proteomes" id="UP000616151">
    <property type="component" value="Unassembled WGS sequence"/>
</dbReference>
<dbReference type="EMBL" id="JAENHL010000008">
    <property type="protein sequence ID" value="MBK1871345.1"/>
    <property type="molecule type" value="Genomic_DNA"/>
</dbReference>
<name>A0ACC5RFW7_9HYPH</name>
<comment type="caution">
    <text evidence="1">The sequence shown here is derived from an EMBL/GenBank/DDBJ whole genome shotgun (WGS) entry which is preliminary data.</text>
</comment>
<sequence>MMNDTTFETLPGRRRSDVVYKTLLDRLYSGQYARFSRLPTERELTEEFDVSRPVIRNALAKLRDNGLIRSVQGSGSIVLYEHARGDDASAGQVSIGDFQKCFEFRVLVEQEAAFLAAKHCDRAALDVIRQNIDEVDRYVQRGEYRIGKSFDFHRAIAMASENPFIVQALDRVQDFIGFKIYIARSMSLPNPVERLALINGEHSAILSLIERREGEEARALMRSHIERARDLFLGCLPLEVVSDREGR</sequence>
<evidence type="ECO:0000313" key="1">
    <source>
        <dbReference type="EMBL" id="MBK1871345.1"/>
    </source>
</evidence>
<protein>
    <submittedName>
        <fullName evidence="1">FadR family transcriptional regulator</fullName>
    </submittedName>
</protein>
<gene>
    <name evidence="1" type="ORF">JHL16_33570</name>
</gene>
<proteinExistence type="predicted"/>
<accession>A0ACC5RFW7</accession>
<evidence type="ECO:0000313" key="2">
    <source>
        <dbReference type="Proteomes" id="UP000616151"/>
    </source>
</evidence>
<reference evidence="1" key="1">
    <citation type="submission" date="2021-01" db="EMBL/GenBank/DDBJ databases">
        <authorList>
            <person name="Sun Q."/>
        </authorList>
    </citation>
    <scope>NUCLEOTIDE SEQUENCE</scope>
    <source>
        <strain evidence="1">YIM B02566</strain>
    </source>
</reference>